<sequence>MVPLKDYEGHHQLSNFPLTSWDGGNQHSSFPPPKGSKTLRLWNDLNHRIGYINRNNRGNEARNHIRCHLRSI</sequence>
<dbReference type="AlphaFoldDB" id="A0AAV7GSX4"/>
<gene>
    <name evidence="2" type="ORF">IEQ34_010474</name>
</gene>
<comment type="caution">
    <text evidence="2">The sequence shown here is derived from an EMBL/GenBank/DDBJ whole genome shotgun (WGS) entry which is preliminary data.</text>
</comment>
<keyword evidence="3" id="KW-1185">Reference proteome</keyword>
<evidence type="ECO:0000313" key="2">
    <source>
        <dbReference type="EMBL" id="KAH0459811.1"/>
    </source>
</evidence>
<evidence type="ECO:0000256" key="1">
    <source>
        <dbReference type="SAM" id="MobiDB-lite"/>
    </source>
</evidence>
<protein>
    <submittedName>
        <fullName evidence="2">Uncharacterized protein</fullName>
    </submittedName>
</protein>
<proteinExistence type="predicted"/>
<dbReference type="EMBL" id="JAGFBR010000010">
    <property type="protein sequence ID" value="KAH0459811.1"/>
    <property type="molecule type" value="Genomic_DNA"/>
</dbReference>
<feature type="region of interest" description="Disordered" evidence="1">
    <location>
        <begin position="14"/>
        <end position="36"/>
    </location>
</feature>
<reference evidence="2 3" key="1">
    <citation type="journal article" date="2021" name="Hortic Res">
        <title>Chromosome-scale assembly of the Dendrobium chrysotoxum genome enhances the understanding of orchid evolution.</title>
        <authorList>
            <person name="Zhang Y."/>
            <person name="Zhang G.Q."/>
            <person name="Zhang D."/>
            <person name="Liu X.D."/>
            <person name="Xu X.Y."/>
            <person name="Sun W.H."/>
            <person name="Yu X."/>
            <person name="Zhu X."/>
            <person name="Wang Z.W."/>
            <person name="Zhao X."/>
            <person name="Zhong W.Y."/>
            <person name="Chen H."/>
            <person name="Yin W.L."/>
            <person name="Huang T."/>
            <person name="Niu S.C."/>
            <person name="Liu Z.J."/>
        </authorList>
    </citation>
    <scope>NUCLEOTIDE SEQUENCE [LARGE SCALE GENOMIC DNA]</scope>
    <source>
        <strain evidence="2">Lindl</strain>
    </source>
</reference>
<feature type="compositionally biased region" description="Polar residues" evidence="1">
    <location>
        <begin position="14"/>
        <end position="29"/>
    </location>
</feature>
<organism evidence="2 3">
    <name type="scientific">Dendrobium chrysotoxum</name>
    <name type="common">Orchid</name>
    <dbReference type="NCBI Taxonomy" id="161865"/>
    <lineage>
        <taxon>Eukaryota</taxon>
        <taxon>Viridiplantae</taxon>
        <taxon>Streptophyta</taxon>
        <taxon>Embryophyta</taxon>
        <taxon>Tracheophyta</taxon>
        <taxon>Spermatophyta</taxon>
        <taxon>Magnoliopsida</taxon>
        <taxon>Liliopsida</taxon>
        <taxon>Asparagales</taxon>
        <taxon>Orchidaceae</taxon>
        <taxon>Epidendroideae</taxon>
        <taxon>Malaxideae</taxon>
        <taxon>Dendrobiinae</taxon>
        <taxon>Dendrobium</taxon>
    </lineage>
</organism>
<evidence type="ECO:0000313" key="3">
    <source>
        <dbReference type="Proteomes" id="UP000775213"/>
    </source>
</evidence>
<name>A0AAV7GSX4_DENCH</name>
<dbReference type="Proteomes" id="UP000775213">
    <property type="component" value="Unassembled WGS sequence"/>
</dbReference>
<accession>A0AAV7GSX4</accession>